<organism evidence="1 2">
    <name type="scientific">Sporosarcina jeotgali</name>
    <dbReference type="NCBI Taxonomy" id="3020056"/>
    <lineage>
        <taxon>Bacteria</taxon>
        <taxon>Bacillati</taxon>
        <taxon>Bacillota</taxon>
        <taxon>Bacilli</taxon>
        <taxon>Bacillales</taxon>
        <taxon>Caryophanaceae</taxon>
        <taxon>Sporosarcina</taxon>
    </lineage>
</organism>
<dbReference type="RefSeq" id="WP_323691542.1">
    <property type="nucleotide sequence ID" value="NZ_CP116341.1"/>
</dbReference>
<gene>
    <name evidence="1" type="ORF">PGH26_13375</name>
</gene>
<accession>A0ABZ0KV65</accession>
<sequence length="167" mass="19256">MESARVKKASLQSIIGMDLKTILVEQLTVYQTGEGWEYLCSEPVLRFQHLKNFGRPVYWVLSWAETEEGDDQLLIDETHDADSLSQFQQVEGFGESVIVSSSIHLENTRVQRVFVHGYKDKEKEFLTSIVIKLENVYVRLTSGPVFRVYVTSTFPENMDRELFRAGE</sequence>
<evidence type="ECO:0000313" key="1">
    <source>
        <dbReference type="EMBL" id="WOV83855.1"/>
    </source>
</evidence>
<dbReference type="EMBL" id="CP116341">
    <property type="protein sequence ID" value="WOV83855.1"/>
    <property type="molecule type" value="Genomic_DNA"/>
</dbReference>
<reference evidence="1 2" key="1">
    <citation type="submission" date="2023-01" db="EMBL/GenBank/DDBJ databases">
        <title>Sporosarcina sp. nov., isolated from Korean tranditional fermented seafood 'Jeotgal'.</title>
        <authorList>
            <person name="Yang A.-I."/>
        </authorList>
    </citation>
    <scope>NUCLEOTIDE SEQUENCE [LARGE SCALE GENOMIC DNA]</scope>
    <source>
        <strain evidence="1 2">B2O-1</strain>
    </source>
</reference>
<proteinExistence type="predicted"/>
<dbReference type="Proteomes" id="UP001303532">
    <property type="component" value="Chromosome"/>
</dbReference>
<protein>
    <recommendedName>
        <fullName evidence="3">DUF4178 domain-containing protein</fullName>
    </recommendedName>
</protein>
<name>A0ABZ0KV65_9BACL</name>
<keyword evidence="2" id="KW-1185">Reference proteome</keyword>
<evidence type="ECO:0008006" key="3">
    <source>
        <dbReference type="Google" id="ProtNLM"/>
    </source>
</evidence>
<evidence type="ECO:0000313" key="2">
    <source>
        <dbReference type="Proteomes" id="UP001303532"/>
    </source>
</evidence>